<evidence type="ECO:0000313" key="1">
    <source>
        <dbReference type="EMBL" id="PZG00558.1"/>
    </source>
</evidence>
<dbReference type="Proteomes" id="UP000248627">
    <property type="component" value="Unassembled WGS sequence"/>
</dbReference>
<dbReference type="InterPro" id="IPR016039">
    <property type="entry name" value="Thiolase-like"/>
</dbReference>
<proteinExistence type="predicted"/>
<organism evidence="1 2">
    <name type="scientific">Micromonospora endophytica</name>
    <dbReference type="NCBI Taxonomy" id="515350"/>
    <lineage>
        <taxon>Bacteria</taxon>
        <taxon>Bacillati</taxon>
        <taxon>Actinomycetota</taxon>
        <taxon>Actinomycetes</taxon>
        <taxon>Micromonosporales</taxon>
        <taxon>Micromonosporaceae</taxon>
        <taxon>Micromonospora</taxon>
    </lineage>
</organism>
<protein>
    <submittedName>
        <fullName evidence="1">Uncharacterized protein</fullName>
    </submittedName>
</protein>
<dbReference type="RefSeq" id="WP_111241527.1">
    <property type="nucleotide sequence ID" value="NZ_AP023358.1"/>
</dbReference>
<keyword evidence="2" id="KW-1185">Reference proteome</keyword>
<comment type="caution">
    <text evidence="1">The sequence shown here is derived from an EMBL/GenBank/DDBJ whole genome shotgun (WGS) entry which is preliminary data.</text>
</comment>
<dbReference type="EMBL" id="POTX01000007">
    <property type="protein sequence ID" value="PZG00558.1"/>
    <property type="molecule type" value="Genomic_DNA"/>
</dbReference>
<dbReference type="SUPFAM" id="SSF53901">
    <property type="entry name" value="Thiolase-like"/>
    <property type="match status" value="1"/>
</dbReference>
<evidence type="ECO:0000313" key="2">
    <source>
        <dbReference type="Proteomes" id="UP000248627"/>
    </source>
</evidence>
<accession>A0A2W2DLF3</accession>
<sequence>MSLTLRGAAALVRPDGNAYERDEALLAYQRDLLAPYGIEVDEDLMKQSRNIGFRELAEELMDRCPSPFGTPDLLILAYGLPDRYPLKTVTTRLNALFGGGSRSFAVSENGLRAPFTALRIADAYARSGKAASLALFVCEQTTLPYRDPLVHDTPLLDSAVLLYFDTGTDTGYRLIASRAAGSDVPLGELLAGQRPALPPGPALLVAGPWPTDDQLGGLDLPVHRCQPGGYCTSVWLDLVRHHEEWATQYASLVLCDTDPRTGRSQVAVLSNADVPEIRKARL</sequence>
<dbReference type="AlphaFoldDB" id="A0A2W2DLF3"/>
<dbReference type="GO" id="GO:0016746">
    <property type="term" value="F:acyltransferase activity"/>
    <property type="evidence" value="ECO:0007669"/>
    <property type="project" value="InterPro"/>
</dbReference>
<reference evidence="1 2" key="1">
    <citation type="submission" date="2018-01" db="EMBL/GenBank/DDBJ databases">
        <title>Draft genome sequence of Jishengella endophytica.</title>
        <authorList>
            <person name="Sahin N."/>
            <person name="Ay H."/>
            <person name="Saygin H."/>
        </authorList>
    </citation>
    <scope>NUCLEOTIDE SEQUENCE [LARGE SCALE GENOMIC DNA]</scope>
    <source>
        <strain evidence="1 2">DSM 45430</strain>
    </source>
</reference>
<gene>
    <name evidence="1" type="ORF">C1I93_02250</name>
</gene>
<dbReference type="OrthoDB" id="3539120at2"/>
<name>A0A2W2DLF3_9ACTN</name>